<dbReference type="EMBL" id="BPLR01013225">
    <property type="protein sequence ID" value="GIY59641.1"/>
    <property type="molecule type" value="Genomic_DNA"/>
</dbReference>
<feature type="region of interest" description="Disordered" evidence="1">
    <location>
        <begin position="1"/>
        <end position="44"/>
    </location>
</feature>
<feature type="compositionally biased region" description="Low complexity" evidence="1">
    <location>
        <begin position="18"/>
        <end position="31"/>
    </location>
</feature>
<evidence type="ECO:0000256" key="1">
    <source>
        <dbReference type="SAM" id="MobiDB-lite"/>
    </source>
</evidence>
<proteinExistence type="predicted"/>
<accession>A0AAV4UPJ1</accession>
<evidence type="ECO:0000313" key="2">
    <source>
        <dbReference type="EMBL" id="GIY59641.1"/>
    </source>
</evidence>
<gene>
    <name evidence="2" type="ORF">CEXT_486901</name>
</gene>
<comment type="caution">
    <text evidence="2">The sequence shown here is derived from an EMBL/GenBank/DDBJ whole genome shotgun (WGS) entry which is preliminary data.</text>
</comment>
<evidence type="ECO:0000313" key="3">
    <source>
        <dbReference type="Proteomes" id="UP001054945"/>
    </source>
</evidence>
<reference evidence="2 3" key="1">
    <citation type="submission" date="2021-06" db="EMBL/GenBank/DDBJ databases">
        <title>Caerostris extrusa draft genome.</title>
        <authorList>
            <person name="Kono N."/>
            <person name="Arakawa K."/>
        </authorList>
    </citation>
    <scope>NUCLEOTIDE SEQUENCE [LARGE SCALE GENOMIC DNA]</scope>
</reference>
<dbReference type="AlphaFoldDB" id="A0AAV4UPJ1"/>
<protein>
    <submittedName>
        <fullName evidence="2">Uncharacterized protein</fullName>
    </submittedName>
</protein>
<keyword evidence="3" id="KW-1185">Reference proteome</keyword>
<dbReference type="Proteomes" id="UP001054945">
    <property type="component" value="Unassembled WGS sequence"/>
</dbReference>
<organism evidence="2 3">
    <name type="scientific">Caerostris extrusa</name>
    <name type="common">Bark spider</name>
    <name type="synonym">Caerostris bankana</name>
    <dbReference type="NCBI Taxonomy" id="172846"/>
    <lineage>
        <taxon>Eukaryota</taxon>
        <taxon>Metazoa</taxon>
        <taxon>Ecdysozoa</taxon>
        <taxon>Arthropoda</taxon>
        <taxon>Chelicerata</taxon>
        <taxon>Arachnida</taxon>
        <taxon>Araneae</taxon>
        <taxon>Araneomorphae</taxon>
        <taxon>Entelegynae</taxon>
        <taxon>Araneoidea</taxon>
        <taxon>Araneidae</taxon>
        <taxon>Caerostris</taxon>
    </lineage>
</organism>
<sequence>MERMDHSFVPCRPQQVPDVGSEDGAVAAAAHDGADEVGQCRRGVRPRMDLVPAPRLQGRRHGPGKSRSVCARLWTTPYFFQLFFIGKSQIYIA</sequence>
<name>A0AAV4UPJ1_CAEEX</name>